<dbReference type="EMBL" id="JACXZA010000002">
    <property type="protein sequence ID" value="MBD3918778.1"/>
    <property type="molecule type" value="Genomic_DNA"/>
</dbReference>
<keyword evidence="1" id="KW-0472">Membrane</keyword>
<comment type="caution">
    <text evidence="2">The sequence shown here is derived from an EMBL/GenBank/DDBJ whole genome shotgun (WGS) entry which is preliminary data.</text>
</comment>
<feature type="transmembrane region" description="Helical" evidence="1">
    <location>
        <begin position="6"/>
        <end position="26"/>
    </location>
</feature>
<feature type="transmembrane region" description="Helical" evidence="1">
    <location>
        <begin position="95"/>
        <end position="115"/>
    </location>
</feature>
<dbReference type="RefSeq" id="WP_191203077.1">
    <property type="nucleotide sequence ID" value="NZ_JACXZA010000002.1"/>
</dbReference>
<feature type="transmembrane region" description="Helical" evidence="1">
    <location>
        <begin position="121"/>
        <end position="141"/>
    </location>
</feature>
<sequence length="224" mass="24859">MNSAMNAGYLSMGLTLIFFILFSTGWKELIAERIPMPYLTLIASGCILLAPFSLSFDRWMNGHGSMSIQLSVCWLTAWAIVGMLFYRQEGTLQRVYVLFASLLAAMMGGWLRILYLNDPVLIFYHVTLDAAFMTGISAVLMAPASSPLRLIVVTFASVLQPILVGWLRPGHPMDGIRIGSLTWWDSYLLALCTTCVLGLLFRTMRVAAEKWRLRFAGSGGGEES</sequence>
<feature type="transmembrane region" description="Helical" evidence="1">
    <location>
        <begin position="68"/>
        <end position="86"/>
    </location>
</feature>
<evidence type="ECO:0000313" key="2">
    <source>
        <dbReference type="EMBL" id="MBD3918778.1"/>
    </source>
</evidence>
<name>A0ABR8MS06_9BACL</name>
<keyword evidence="1" id="KW-1133">Transmembrane helix</keyword>
<accession>A0ABR8MS06</accession>
<gene>
    <name evidence="2" type="ORF">H8B09_08455</name>
</gene>
<dbReference type="Proteomes" id="UP000609346">
    <property type="component" value="Unassembled WGS sequence"/>
</dbReference>
<protein>
    <submittedName>
        <fullName evidence="2">Uncharacterized protein</fullName>
    </submittedName>
</protein>
<feature type="transmembrane region" description="Helical" evidence="1">
    <location>
        <begin position="148"/>
        <end position="167"/>
    </location>
</feature>
<keyword evidence="1" id="KW-0812">Transmembrane</keyword>
<evidence type="ECO:0000256" key="1">
    <source>
        <dbReference type="SAM" id="Phobius"/>
    </source>
</evidence>
<feature type="transmembrane region" description="Helical" evidence="1">
    <location>
        <begin position="38"/>
        <end position="56"/>
    </location>
</feature>
<proteinExistence type="predicted"/>
<organism evidence="2 3">
    <name type="scientific">Paenibacillus terricola</name>
    <dbReference type="NCBI Taxonomy" id="2763503"/>
    <lineage>
        <taxon>Bacteria</taxon>
        <taxon>Bacillati</taxon>
        <taxon>Bacillota</taxon>
        <taxon>Bacilli</taxon>
        <taxon>Bacillales</taxon>
        <taxon>Paenibacillaceae</taxon>
        <taxon>Paenibacillus</taxon>
    </lineage>
</organism>
<keyword evidence="3" id="KW-1185">Reference proteome</keyword>
<evidence type="ECO:0000313" key="3">
    <source>
        <dbReference type="Proteomes" id="UP000609346"/>
    </source>
</evidence>
<reference evidence="2 3" key="1">
    <citation type="submission" date="2020-09" db="EMBL/GenBank/DDBJ databases">
        <title>Paenibacillus sp. strain PR3 16S rRNA gene Genome sequencing and assembly.</title>
        <authorList>
            <person name="Kim J."/>
        </authorList>
    </citation>
    <scope>NUCLEOTIDE SEQUENCE [LARGE SCALE GENOMIC DNA]</scope>
    <source>
        <strain evidence="2 3">PR3</strain>
    </source>
</reference>
<feature type="transmembrane region" description="Helical" evidence="1">
    <location>
        <begin position="187"/>
        <end position="204"/>
    </location>
</feature>